<feature type="domain" description="YjeF N-terminal" evidence="21">
    <location>
        <begin position="10"/>
        <end position="213"/>
    </location>
</feature>
<dbReference type="CDD" id="cd01171">
    <property type="entry name" value="YXKO-related"/>
    <property type="match status" value="1"/>
</dbReference>
<dbReference type="HAMAP" id="MF_01965">
    <property type="entry name" value="NADHX_dehydratase"/>
    <property type="match status" value="1"/>
</dbReference>
<dbReference type="NCBIfam" id="TIGR00196">
    <property type="entry name" value="yjeF_cterm"/>
    <property type="match status" value="1"/>
</dbReference>
<dbReference type="InterPro" id="IPR000631">
    <property type="entry name" value="CARKD"/>
</dbReference>
<feature type="domain" description="YjeF C-terminal" evidence="20">
    <location>
        <begin position="223"/>
        <end position="504"/>
    </location>
</feature>
<keyword evidence="13" id="KW-0511">Multifunctional enzyme</keyword>
<dbReference type="SUPFAM" id="SSF64153">
    <property type="entry name" value="YjeF N-terminal domain-like"/>
    <property type="match status" value="1"/>
</dbReference>
<dbReference type="GO" id="GO:0110051">
    <property type="term" value="P:metabolite repair"/>
    <property type="evidence" value="ECO:0007669"/>
    <property type="project" value="TreeGrafter"/>
</dbReference>
<comment type="function">
    <text evidence="18">Catalyzes the epimerization of the S- and R-forms of NAD(P)HX, a damaged form of NAD(P)H that is a result of enzymatic or heat-dependent hydration. This is a prerequisite for the S-specific NAD(P)H-hydrate dehydratase to allow the repair of both epimers of NAD(P)HX.</text>
</comment>
<keyword evidence="12 17" id="KW-0456">Lyase</keyword>
<dbReference type="GO" id="GO:0052855">
    <property type="term" value="F:ADP-dependent NAD(P)H-hydrate dehydratase activity"/>
    <property type="evidence" value="ECO:0007669"/>
    <property type="project" value="UniProtKB-UniRule"/>
</dbReference>
<keyword evidence="6 17" id="KW-0547">Nucleotide-binding</keyword>
<feature type="binding site" evidence="17">
    <location>
        <position position="444"/>
    </location>
    <ligand>
        <name>AMP</name>
        <dbReference type="ChEBI" id="CHEBI:456215"/>
    </ligand>
</feature>
<comment type="similarity">
    <text evidence="4 19">In the C-terminal section; belongs to the NnrD/CARKD family.</text>
</comment>
<feature type="binding site" evidence="18">
    <location>
        <begin position="124"/>
        <end position="130"/>
    </location>
    <ligand>
        <name>(6S)-NADPHX</name>
        <dbReference type="ChEBI" id="CHEBI:64076"/>
    </ligand>
</feature>
<comment type="function">
    <text evidence="17">Catalyzes the dehydration of the S-form of NAD(P)HX at the expense of ADP, which is converted to AMP. Together with NAD(P)HX epimerase, which catalyzes the epimerization of the S- and R-forms, the enzyme allows the repair of both epimers of NAD(P)HX, a damaged form of NAD(P)H that is a result of enzymatic or heat-dependent hydration.</text>
</comment>
<comment type="subunit">
    <text evidence="17">Homotetramer.</text>
</comment>
<dbReference type="NCBIfam" id="TIGR00197">
    <property type="entry name" value="yjeF_nterm"/>
    <property type="match status" value="1"/>
</dbReference>
<evidence type="ECO:0000256" key="9">
    <source>
        <dbReference type="ARBA" id="ARBA00022958"/>
    </source>
</evidence>
<feature type="binding site" evidence="18">
    <location>
        <position position="159"/>
    </location>
    <ligand>
        <name>K(+)</name>
        <dbReference type="ChEBI" id="CHEBI:29103"/>
    </ligand>
</feature>
<evidence type="ECO:0000256" key="6">
    <source>
        <dbReference type="ARBA" id="ARBA00022741"/>
    </source>
</evidence>
<comment type="similarity">
    <text evidence="17">Belongs to the NnrD/CARKD family.</text>
</comment>
<feature type="binding site" evidence="17">
    <location>
        <position position="258"/>
    </location>
    <ligand>
        <name>(6S)-NADPHX</name>
        <dbReference type="ChEBI" id="CHEBI:64076"/>
    </ligand>
</feature>
<evidence type="ECO:0000256" key="8">
    <source>
        <dbReference type="ARBA" id="ARBA00022857"/>
    </source>
</evidence>
<evidence type="ECO:0000256" key="2">
    <source>
        <dbReference type="ARBA" id="ARBA00000909"/>
    </source>
</evidence>
<dbReference type="Pfam" id="PF01256">
    <property type="entry name" value="Carb_kinase"/>
    <property type="match status" value="1"/>
</dbReference>
<evidence type="ECO:0000259" key="21">
    <source>
        <dbReference type="PROSITE" id="PS51385"/>
    </source>
</evidence>
<evidence type="ECO:0000256" key="11">
    <source>
        <dbReference type="ARBA" id="ARBA00023235"/>
    </source>
</evidence>
<dbReference type="PROSITE" id="PS51385">
    <property type="entry name" value="YJEF_N"/>
    <property type="match status" value="1"/>
</dbReference>
<feature type="binding site" evidence="17">
    <location>
        <position position="322"/>
    </location>
    <ligand>
        <name>(6S)-NADPHX</name>
        <dbReference type="ChEBI" id="CHEBI:64076"/>
    </ligand>
</feature>
<keyword evidence="9 18" id="KW-0630">Potassium</keyword>
<comment type="similarity">
    <text evidence="3 19">In the N-terminal section; belongs to the NnrE/AIBP family.</text>
</comment>
<organism evidence="22 23">
    <name type="scientific">Parablautia muri</name>
    <dbReference type="NCBI Taxonomy" id="2320879"/>
    <lineage>
        <taxon>Bacteria</taxon>
        <taxon>Bacillati</taxon>
        <taxon>Bacillota</taxon>
        <taxon>Clostridia</taxon>
        <taxon>Lachnospirales</taxon>
        <taxon>Lachnospiraceae</taxon>
        <taxon>Parablautia</taxon>
    </lineage>
</organism>
<feature type="binding site" evidence="17">
    <location>
        <position position="377"/>
    </location>
    <ligand>
        <name>(6S)-NADPHX</name>
        <dbReference type="ChEBI" id="CHEBI:64076"/>
    </ligand>
</feature>
<proteinExistence type="inferred from homology"/>
<comment type="caution">
    <text evidence="17">Lacks conserved residue(s) required for the propagation of feature annotation.</text>
</comment>
<dbReference type="GO" id="GO:0046872">
    <property type="term" value="F:metal ion binding"/>
    <property type="evidence" value="ECO:0007669"/>
    <property type="project" value="UniProtKB-UniRule"/>
</dbReference>
<evidence type="ECO:0000256" key="1">
    <source>
        <dbReference type="ARBA" id="ARBA00000013"/>
    </source>
</evidence>
<evidence type="ECO:0000256" key="14">
    <source>
        <dbReference type="ARBA" id="ARBA00025153"/>
    </source>
</evidence>
<evidence type="ECO:0000256" key="10">
    <source>
        <dbReference type="ARBA" id="ARBA00023027"/>
    </source>
</evidence>
<evidence type="ECO:0000256" key="5">
    <source>
        <dbReference type="ARBA" id="ARBA00022723"/>
    </source>
</evidence>
<keyword evidence="10 17" id="KW-0520">NAD</keyword>
<evidence type="ECO:0000313" key="22">
    <source>
        <dbReference type="EMBL" id="NBJ92156.1"/>
    </source>
</evidence>
<keyword evidence="11 18" id="KW-0413">Isomerase</keyword>
<comment type="caution">
    <text evidence="22">The sequence shown here is derived from an EMBL/GenBank/DDBJ whole genome shotgun (WGS) entry which is preliminary data.</text>
</comment>
<keyword evidence="23" id="KW-1185">Reference proteome</keyword>
<comment type="similarity">
    <text evidence="18">Belongs to the NnrE/AIBP family.</text>
</comment>
<feature type="binding site" evidence="18">
    <location>
        <position position="156"/>
    </location>
    <ligand>
        <name>(6S)-NADPHX</name>
        <dbReference type="ChEBI" id="CHEBI:64076"/>
    </ligand>
</feature>
<dbReference type="RefSeq" id="WP_160559224.1">
    <property type="nucleotide sequence ID" value="NZ_QZDT01000006.1"/>
</dbReference>
<keyword evidence="5 18" id="KW-0479">Metal-binding</keyword>
<comment type="catalytic activity">
    <reaction evidence="15 17 19">
        <text>(6S)-NADHX + ADP = AMP + phosphate + NADH + H(+)</text>
        <dbReference type="Rhea" id="RHEA:32223"/>
        <dbReference type="ChEBI" id="CHEBI:15378"/>
        <dbReference type="ChEBI" id="CHEBI:43474"/>
        <dbReference type="ChEBI" id="CHEBI:57945"/>
        <dbReference type="ChEBI" id="CHEBI:64074"/>
        <dbReference type="ChEBI" id="CHEBI:456215"/>
        <dbReference type="ChEBI" id="CHEBI:456216"/>
        <dbReference type="EC" id="4.2.1.136"/>
    </reaction>
</comment>
<dbReference type="GO" id="GO:0046496">
    <property type="term" value="P:nicotinamide nucleotide metabolic process"/>
    <property type="evidence" value="ECO:0007669"/>
    <property type="project" value="UniProtKB-UniRule"/>
</dbReference>
<dbReference type="InterPro" id="IPR004443">
    <property type="entry name" value="YjeF_N_dom"/>
</dbReference>
<dbReference type="PIRSF" id="PIRSF017184">
    <property type="entry name" value="Nnr"/>
    <property type="match status" value="1"/>
</dbReference>
<evidence type="ECO:0000256" key="4">
    <source>
        <dbReference type="ARBA" id="ARBA00009524"/>
    </source>
</evidence>
<dbReference type="InterPro" id="IPR030677">
    <property type="entry name" value="Nnr"/>
</dbReference>
<protein>
    <recommendedName>
        <fullName evidence="19">Bifunctional NAD(P)H-hydrate repair enzyme</fullName>
    </recommendedName>
    <alternativeName>
        <fullName evidence="19">Nicotinamide nucleotide repair protein</fullName>
    </alternativeName>
    <domain>
        <recommendedName>
            <fullName evidence="19">ADP-dependent (S)-NAD(P)H-hydrate dehydratase</fullName>
            <ecNumber evidence="19">4.2.1.136</ecNumber>
        </recommendedName>
        <alternativeName>
            <fullName evidence="19">ADP-dependent NAD(P)HX dehydratase</fullName>
        </alternativeName>
    </domain>
    <domain>
        <recommendedName>
            <fullName evidence="19">NAD(P)H-hydrate epimerase</fullName>
            <ecNumber evidence="19">5.1.99.6</ecNumber>
        </recommendedName>
    </domain>
</protein>
<evidence type="ECO:0000313" key="23">
    <source>
        <dbReference type="Proteomes" id="UP001154420"/>
    </source>
</evidence>
<evidence type="ECO:0000256" key="16">
    <source>
        <dbReference type="ARBA" id="ARBA00049209"/>
    </source>
</evidence>
<dbReference type="Proteomes" id="UP001154420">
    <property type="component" value="Unassembled WGS sequence"/>
</dbReference>
<feature type="binding site" evidence="17">
    <location>
        <position position="445"/>
    </location>
    <ligand>
        <name>(6S)-NADPHX</name>
        <dbReference type="ChEBI" id="CHEBI:64076"/>
    </ligand>
</feature>
<name>A0A9X5GRG2_9FIRM</name>
<comment type="catalytic activity">
    <reaction evidence="2 18 19">
        <text>(6R)-NADPHX = (6S)-NADPHX</text>
        <dbReference type="Rhea" id="RHEA:32227"/>
        <dbReference type="ChEBI" id="CHEBI:64076"/>
        <dbReference type="ChEBI" id="CHEBI:64077"/>
        <dbReference type="EC" id="5.1.99.6"/>
    </reaction>
</comment>
<evidence type="ECO:0000256" key="17">
    <source>
        <dbReference type="HAMAP-Rule" id="MF_01965"/>
    </source>
</evidence>
<dbReference type="GO" id="GO:0052856">
    <property type="term" value="F:NAD(P)HX epimerase activity"/>
    <property type="evidence" value="ECO:0007669"/>
    <property type="project" value="UniProtKB-UniRule"/>
</dbReference>
<evidence type="ECO:0000256" key="12">
    <source>
        <dbReference type="ARBA" id="ARBA00023239"/>
    </source>
</evidence>
<dbReference type="SUPFAM" id="SSF53613">
    <property type="entry name" value="Ribokinase-like"/>
    <property type="match status" value="1"/>
</dbReference>
<comment type="cofactor">
    <cofactor evidence="18 19">
        <name>K(+)</name>
        <dbReference type="ChEBI" id="CHEBI:29103"/>
    </cofactor>
    <text evidence="18 19">Binds 1 potassium ion per subunit.</text>
</comment>
<evidence type="ECO:0000256" key="18">
    <source>
        <dbReference type="HAMAP-Rule" id="MF_01966"/>
    </source>
</evidence>
<feature type="binding site" evidence="18">
    <location>
        <begin position="58"/>
        <end position="62"/>
    </location>
    <ligand>
        <name>(6S)-NADPHX</name>
        <dbReference type="ChEBI" id="CHEBI:64076"/>
    </ligand>
</feature>
<dbReference type="GO" id="GO:0005524">
    <property type="term" value="F:ATP binding"/>
    <property type="evidence" value="ECO:0007669"/>
    <property type="project" value="UniProtKB-UniRule"/>
</dbReference>
<feature type="binding site" evidence="18">
    <location>
        <position position="120"/>
    </location>
    <ligand>
        <name>K(+)</name>
        <dbReference type="ChEBI" id="CHEBI:29103"/>
    </ligand>
</feature>
<keyword evidence="7 17" id="KW-0067">ATP-binding</keyword>
<reference evidence="22" key="1">
    <citation type="submission" date="2018-09" db="EMBL/GenBank/DDBJ databases">
        <title>Murine metabolic-syndrome-specific gut microbial biobank.</title>
        <authorList>
            <person name="Liu C."/>
        </authorList>
    </citation>
    <scope>NUCLEOTIDE SEQUENCE</scope>
    <source>
        <strain evidence="22">D42-62</strain>
    </source>
</reference>
<comment type="catalytic activity">
    <reaction evidence="16 17 19">
        <text>(6S)-NADPHX + ADP = AMP + phosphate + NADPH + H(+)</text>
        <dbReference type="Rhea" id="RHEA:32235"/>
        <dbReference type="ChEBI" id="CHEBI:15378"/>
        <dbReference type="ChEBI" id="CHEBI:43474"/>
        <dbReference type="ChEBI" id="CHEBI:57783"/>
        <dbReference type="ChEBI" id="CHEBI:64076"/>
        <dbReference type="ChEBI" id="CHEBI:456215"/>
        <dbReference type="ChEBI" id="CHEBI:456216"/>
        <dbReference type="EC" id="4.2.1.136"/>
    </reaction>
</comment>
<dbReference type="InterPro" id="IPR029056">
    <property type="entry name" value="Ribokinase-like"/>
</dbReference>
<gene>
    <name evidence="18" type="primary">nnrE</name>
    <name evidence="17" type="synonym">nnrD</name>
    <name evidence="22" type="ORF">D5281_06015</name>
</gene>
<evidence type="ECO:0000256" key="19">
    <source>
        <dbReference type="PIRNR" id="PIRNR017184"/>
    </source>
</evidence>
<dbReference type="PROSITE" id="PS51383">
    <property type="entry name" value="YJEF_C_3"/>
    <property type="match status" value="1"/>
</dbReference>
<comment type="cofactor">
    <cofactor evidence="17">
        <name>Mg(2+)</name>
        <dbReference type="ChEBI" id="CHEBI:18420"/>
    </cofactor>
</comment>
<dbReference type="AlphaFoldDB" id="A0A9X5GRG2"/>
<evidence type="ECO:0000256" key="13">
    <source>
        <dbReference type="ARBA" id="ARBA00023268"/>
    </source>
</evidence>
<feature type="binding site" evidence="18">
    <location>
        <position position="59"/>
    </location>
    <ligand>
        <name>K(+)</name>
        <dbReference type="ChEBI" id="CHEBI:29103"/>
    </ligand>
</feature>
<dbReference type="EC" id="5.1.99.6" evidence="19"/>
<dbReference type="HAMAP" id="MF_01966">
    <property type="entry name" value="NADHX_epimerase"/>
    <property type="match status" value="1"/>
</dbReference>
<dbReference type="EMBL" id="QZDT01000006">
    <property type="protein sequence ID" value="NBJ92156.1"/>
    <property type="molecule type" value="Genomic_DNA"/>
</dbReference>
<evidence type="ECO:0000256" key="7">
    <source>
        <dbReference type="ARBA" id="ARBA00022840"/>
    </source>
</evidence>
<evidence type="ECO:0000256" key="3">
    <source>
        <dbReference type="ARBA" id="ARBA00006001"/>
    </source>
</evidence>
<evidence type="ECO:0000259" key="20">
    <source>
        <dbReference type="PROSITE" id="PS51383"/>
    </source>
</evidence>
<accession>A0A9X5GRG2</accession>
<dbReference type="Gene3D" id="3.40.1190.20">
    <property type="match status" value="1"/>
</dbReference>
<dbReference type="EC" id="4.2.1.136" evidence="19"/>
<feature type="binding site" evidence="18">
    <location>
        <position position="135"/>
    </location>
    <ligand>
        <name>(6S)-NADPHX</name>
        <dbReference type="ChEBI" id="CHEBI:64076"/>
    </ligand>
</feature>
<sequence>MRYILKAYEMKMYDGDTIERIGIPSMVLMERAALSVIESLSERNLMPQKVLVVAGMGNNGGDGLAVGRLLAEKGAEVAFYMAGNPDKMTEETRRQLFILKNLGFSIQSKLELAEYDMVVDALFGIGLSRNVEGEYLTLIREMNRLGKKGAFLLSLDIPSGVCADTGRILGEAVQANLTVTFAYAKRGHFLYPGREYTGKLMVKDIGITESSFLKGRPGAFCYEKEDLHRLLPKRKPWGNKGTFGKVLLVAGSYDMCGACVLCGKSILRAGAGMVKIITPSCNRIILQETFPEAMLYTFEDKPHMEKVKNSLDWADVVVAGPGIGMGNGTKELMEYLLKDKRCPMVIDADGLNLLAAHQDLFELAAERGEGKLVITPHPGELLRLMKMDMEVYKEDREKLIFTLAKGLHCVVAAKDAVTLVAENGREEIYMNTSGNDGMATAGSGDALAGIIGGLLAQGMDCFFGACLGVYLHGLAGEEAAGKKGRYGMTALDLVKELPFVMTFYGPN</sequence>
<dbReference type="OrthoDB" id="9806925at2"/>
<dbReference type="Gene3D" id="3.40.50.10260">
    <property type="entry name" value="YjeF N-terminal domain"/>
    <property type="match status" value="1"/>
</dbReference>
<dbReference type="PANTHER" id="PTHR12592">
    <property type="entry name" value="ATP-DEPENDENT (S)-NAD(P)H-HYDRATE DEHYDRATASE FAMILY MEMBER"/>
    <property type="match status" value="1"/>
</dbReference>
<dbReference type="PANTHER" id="PTHR12592:SF0">
    <property type="entry name" value="ATP-DEPENDENT (S)-NAD(P)H-HYDRATE DEHYDRATASE"/>
    <property type="match status" value="1"/>
</dbReference>
<dbReference type="Pfam" id="PF03853">
    <property type="entry name" value="YjeF_N"/>
    <property type="match status" value="1"/>
</dbReference>
<comment type="function">
    <text evidence="14 19">Bifunctional enzyme that catalyzes the epimerization of the S- and R-forms of NAD(P)HX and the dehydration of the S-form of NAD(P)HX at the expense of ADP, which is converted to AMP. This allows the repair of both epimers of NAD(P)HX, a damaged form of NAD(P)H that is a result of enzymatic or heat-dependent hydration.</text>
</comment>
<comment type="catalytic activity">
    <reaction evidence="1 18 19">
        <text>(6R)-NADHX = (6S)-NADHX</text>
        <dbReference type="Rhea" id="RHEA:32215"/>
        <dbReference type="ChEBI" id="CHEBI:64074"/>
        <dbReference type="ChEBI" id="CHEBI:64075"/>
        <dbReference type="EC" id="5.1.99.6"/>
    </reaction>
</comment>
<evidence type="ECO:0000256" key="15">
    <source>
        <dbReference type="ARBA" id="ARBA00048238"/>
    </source>
</evidence>
<keyword evidence="8 17" id="KW-0521">NADP</keyword>
<dbReference type="InterPro" id="IPR036652">
    <property type="entry name" value="YjeF_N_dom_sf"/>
</dbReference>